<reference evidence="1" key="1">
    <citation type="submission" date="2014-09" db="EMBL/GenBank/DDBJ databases">
        <authorList>
            <person name="Magalhaes I.L.F."/>
            <person name="Oliveira U."/>
            <person name="Santos F.R."/>
            <person name="Vidigal T.H.D.A."/>
            <person name="Brescovit A.D."/>
            <person name="Santos A.J."/>
        </authorList>
    </citation>
    <scope>NUCLEOTIDE SEQUENCE</scope>
    <source>
        <tissue evidence="1">Shoot tissue taken approximately 20 cm above the soil surface</tissue>
    </source>
</reference>
<proteinExistence type="predicted"/>
<protein>
    <submittedName>
        <fullName evidence="1">Uncharacterized protein</fullName>
    </submittedName>
</protein>
<name>A0A0A9BT76_ARUDO</name>
<dbReference type="AlphaFoldDB" id="A0A0A9BT76"/>
<accession>A0A0A9BT76</accession>
<dbReference type="EMBL" id="GBRH01233515">
    <property type="protein sequence ID" value="JAD64380.1"/>
    <property type="molecule type" value="Transcribed_RNA"/>
</dbReference>
<evidence type="ECO:0000313" key="1">
    <source>
        <dbReference type="EMBL" id="JAD64380.1"/>
    </source>
</evidence>
<sequence length="18" mass="2122">MLEQSILKLIFTLCVKEL</sequence>
<reference evidence="1" key="2">
    <citation type="journal article" date="2015" name="Data Brief">
        <title>Shoot transcriptome of the giant reed, Arundo donax.</title>
        <authorList>
            <person name="Barrero R.A."/>
            <person name="Guerrero F.D."/>
            <person name="Moolhuijzen P."/>
            <person name="Goolsby J.A."/>
            <person name="Tidwell J."/>
            <person name="Bellgard S.E."/>
            <person name="Bellgard M.I."/>
        </authorList>
    </citation>
    <scope>NUCLEOTIDE SEQUENCE</scope>
    <source>
        <tissue evidence="1">Shoot tissue taken approximately 20 cm above the soil surface</tissue>
    </source>
</reference>
<organism evidence="1">
    <name type="scientific">Arundo donax</name>
    <name type="common">Giant reed</name>
    <name type="synonym">Donax arundinaceus</name>
    <dbReference type="NCBI Taxonomy" id="35708"/>
    <lineage>
        <taxon>Eukaryota</taxon>
        <taxon>Viridiplantae</taxon>
        <taxon>Streptophyta</taxon>
        <taxon>Embryophyta</taxon>
        <taxon>Tracheophyta</taxon>
        <taxon>Spermatophyta</taxon>
        <taxon>Magnoliopsida</taxon>
        <taxon>Liliopsida</taxon>
        <taxon>Poales</taxon>
        <taxon>Poaceae</taxon>
        <taxon>PACMAD clade</taxon>
        <taxon>Arundinoideae</taxon>
        <taxon>Arundineae</taxon>
        <taxon>Arundo</taxon>
    </lineage>
</organism>